<reference evidence="8 9" key="1">
    <citation type="submission" date="2017-07" db="EMBL/GenBank/DDBJ databases">
        <authorList>
            <person name="Talla V."/>
            <person name="Backstrom N."/>
        </authorList>
    </citation>
    <scope>NUCLEOTIDE SEQUENCE [LARGE SCALE GENOMIC DNA]</scope>
</reference>
<dbReference type="SUPFAM" id="SSF51695">
    <property type="entry name" value="PLC-like phosphodiesterases"/>
    <property type="match status" value="1"/>
</dbReference>
<dbReference type="Gene3D" id="1.10.238.10">
    <property type="entry name" value="EF-hand"/>
    <property type="match status" value="1"/>
</dbReference>
<dbReference type="PANTHER" id="PTHR10336">
    <property type="entry name" value="PHOSPHOINOSITIDE-SPECIFIC PHOSPHOLIPASE C FAMILY PROTEIN"/>
    <property type="match status" value="1"/>
</dbReference>
<keyword evidence="3 6" id="KW-0442">Lipid degradation</keyword>
<dbReference type="EC" id="3.1.4.11" evidence="1 6"/>
<accession>A0A5E4Q5C5</accession>
<dbReference type="InterPro" id="IPR001192">
    <property type="entry name" value="PI-PLC_fam"/>
</dbReference>
<dbReference type="InterPro" id="IPR035892">
    <property type="entry name" value="C2_domain_sf"/>
</dbReference>
<dbReference type="Gene3D" id="3.20.20.190">
    <property type="entry name" value="Phosphatidylinositol (PI) phosphodiesterase"/>
    <property type="match status" value="1"/>
</dbReference>
<evidence type="ECO:0000313" key="9">
    <source>
        <dbReference type="Proteomes" id="UP000324832"/>
    </source>
</evidence>
<dbReference type="Pfam" id="PF00388">
    <property type="entry name" value="PI-PLC-X"/>
    <property type="match status" value="1"/>
</dbReference>
<dbReference type="FunFam" id="1.10.238.10:FF:000024">
    <property type="entry name" value="1-phosphatidylinositol 4,5-bisphosphate phosphodiesterase"/>
    <property type="match status" value="1"/>
</dbReference>
<dbReference type="SMART" id="SM00149">
    <property type="entry name" value="PLCYc"/>
    <property type="match status" value="1"/>
</dbReference>
<dbReference type="PANTHER" id="PTHR10336:SF36">
    <property type="entry name" value="1-PHOSPHATIDYLINOSITOL 4,5-BISPHOSPHATE PHOSPHODIESTERASE BETA-4"/>
    <property type="match status" value="1"/>
</dbReference>
<dbReference type="GO" id="GO:0048015">
    <property type="term" value="P:phosphatidylinositol-mediated signaling"/>
    <property type="evidence" value="ECO:0007669"/>
    <property type="project" value="TreeGrafter"/>
</dbReference>
<dbReference type="InterPro" id="IPR053945">
    <property type="entry name" value="PLCB1-4-like_EFh"/>
</dbReference>
<dbReference type="InterPro" id="IPR017946">
    <property type="entry name" value="PLC-like_Pdiesterase_TIM-brl"/>
</dbReference>
<sequence length="598" mass="68210">MTCLKKHWMRLSFLTDPKGKVPVKVVARTFASGKTEKLVYQCLSDMGLPSGKNEAMEKEAFTFDKFYALYHKICPRNDIEELFRTVTQGKSDKINLEQFVNFLNEKQRDPRLNEILYPLYDDKRAVEIIDTYEQDDEAKAAKCLTKDGLIRYLMSDENAPVFLDRLDFYMEMDQPLAHYYINSSHNTYLSGRQFGGKSSVEMYRQVLLAGCRCVELDCWDGKGEDEEPIITHGMAMCTDILFKDVIYALRDTAFVTSDYPVILSFENHCCITQQYKLAKYCDEILGDLLLKEPLPEHPLEPGVPLPPPSALKRKIMIKNKRLKPDVEKQELELFRQGQFVVEDEVKEDASAVALPGDKKPEEIVVEAAAAGDDAPPPVQYTGSTTNVHPWLSSMVNYAQPIKFQSFEEAEKKNIYHNMSSFAETTGMNYLKSQAIDFVNYNKRQMSRIYPKGTRADSSNYMPQMVSLNFQTSDLPMQLNQGKFEYNGNCGYLLKPDFMRRADRSFDPFADAPVDGVIAAQCAVQVIAGQFLSDKKVGTYVEVDMYGLPSDTIRKEFRTRMNGKLLGQRILPLDGLQAGYRHISLRTEANFPMSLPMLF</sequence>
<dbReference type="GO" id="GO:0016042">
    <property type="term" value="P:lipid catabolic process"/>
    <property type="evidence" value="ECO:0007669"/>
    <property type="project" value="UniProtKB-KW"/>
</dbReference>
<dbReference type="Gene3D" id="2.60.40.150">
    <property type="entry name" value="C2 domain"/>
    <property type="match status" value="2"/>
</dbReference>
<dbReference type="InterPro" id="IPR001711">
    <property type="entry name" value="PLipase_C_Pinositol-sp_Y"/>
</dbReference>
<keyword evidence="5" id="KW-0807">Transducer</keyword>
<dbReference type="InterPro" id="IPR000909">
    <property type="entry name" value="PLipase_C_PInositol-sp_X_dom"/>
</dbReference>
<keyword evidence="2 6" id="KW-0378">Hydrolase</keyword>
<dbReference type="PRINTS" id="PR00390">
    <property type="entry name" value="PHPHLIPASEC"/>
</dbReference>
<comment type="catalytic activity">
    <reaction evidence="6">
        <text>a 1,2-diacyl-sn-glycero-3-phospho-(1D-myo-inositol-4,5-bisphosphate) + H2O = 1D-myo-inositol 1,4,5-trisphosphate + a 1,2-diacyl-sn-glycerol + H(+)</text>
        <dbReference type="Rhea" id="RHEA:33179"/>
        <dbReference type="ChEBI" id="CHEBI:15377"/>
        <dbReference type="ChEBI" id="CHEBI:15378"/>
        <dbReference type="ChEBI" id="CHEBI:17815"/>
        <dbReference type="ChEBI" id="CHEBI:58456"/>
        <dbReference type="ChEBI" id="CHEBI:203600"/>
        <dbReference type="EC" id="3.1.4.11"/>
    </reaction>
</comment>
<evidence type="ECO:0000259" key="7">
    <source>
        <dbReference type="PROSITE" id="PS50008"/>
    </source>
</evidence>
<dbReference type="Proteomes" id="UP000324832">
    <property type="component" value="Unassembled WGS sequence"/>
</dbReference>
<dbReference type="EMBL" id="FZQP02001637">
    <property type="protein sequence ID" value="VVC93394.1"/>
    <property type="molecule type" value="Genomic_DNA"/>
</dbReference>
<proteinExistence type="predicted"/>
<evidence type="ECO:0000256" key="4">
    <source>
        <dbReference type="ARBA" id="ARBA00023098"/>
    </source>
</evidence>
<gene>
    <name evidence="8" type="ORF">LSINAPIS_LOCUS5595</name>
</gene>
<dbReference type="InterPro" id="IPR011992">
    <property type="entry name" value="EF-hand-dom_pair"/>
</dbReference>
<dbReference type="SUPFAM" id="SSF47473">
    <property type="entry name" value="EF-hand"/>
    <property type="match status" value="1"/>
</dbReference>
<feature type="domain" description="PI-PLC Y-box" evidence="7">
    <location>
        <begin position="391"/>
        <end position="499"/>
    </location>
</feature>
<dbReference type="AlphaFoldDB" id="A0A5E4Q5C5"/>
<dbReference type="GO" id="GO:0046488">
    <property type="term" value="P:phosphatidylinositol metabolic process"/>
    <property type="evidence" value="ECO:0007669"/>
    <property type="project" value="TreeGrafter"/>
</dbReference>
<dbReference type="PROSITE" id="PS50007">
    <property type="entry name" value="PIPLC_X_DOMAIN"/>
    <property type="match status" value="1"/>
</dbReference>
<evidence type="ECO:0000256" key="6">
    <source>
        <dbReference type="RuleBase" id="RU361133"/>
    </source>
</evidence>
<evidence type="ECO:0000256" key="3">
    <source>
        <dbReference type="ARBA" id="ARBA00022963"/>
    </source>
</evidence>
<dbReference type="GO" id="GO:0051209">
    <property type="term" value="P:release of sequestered calcium ion into cytosol"/>
    <property type="evidence" value="ECO:0007669"/>
    <property type="project" value="TreeGrafter"/>
</dbReference>
<evidence type="ECO:0000256" key="1">
    <source>
        <dbReference type="ARBA" id="ARBA00012368"/>
    </source>
</evidence>
<dbReference type="SUPFAM" id="SSF49562">
    <property type="entry name" value="C2 domain (Calcium/lipid-binding domain, CaLB)"/>
    <property type="match status" value="1"/>
</dbReference>
<keyword evidence="9" id="KW-1185">Reference proteome</keyword>
<dbReference type="Gene3D" id="2.30.29.240">
    <property type="match status" value="1"/>
</dbReference>
<evidence type="ECO:0000313" key="8">
    <source>
        <dbReference type="EMBL" id="VVC93394.1"/>
    </source>
</evidence>
<dbReference type="SMART" id="SM00148">
    <property type="entry name" value="PLCXc"/>
    <property type="match status" value="1"/>
</dbReference>
<dbReference type="GO" id="GO:0004435">
    <property type="term" value="F:phosphatidylinositol-4,5-bisphosphate phospholipase C activity"/>
    <property type="evidence" value="ECO:0007669"/>
    <property type="project" value="UniProtKB-EC"/>
</dbReference>
<protein>
    <recommendedName>
        <fullName evidence="1 6">Phosphoinositide phospholipase C</fullName>
        <ecNumber evidence="1 6">3.1.4.11</ecNumber>
    </recommendedName>
</protein>
<dbReference type="CDD" id="cd08591">
    <property type="entry name" value="PI-PLCc_beta"/>
    <property type="match status" value="1"/>
</dbReference>
<name>A0A5E4Q5C5_9NEOP</name>
<dbReference type="CDD" id="cd00275">
    <property type="entry name" value="C2_PLC_like"/>
    <property type="match status" value="1"/>
</dbReference>
<keyword evidence="4 6" id="KW-0443">Lipid metabolism</keyword>
<dbReference type="Pfam" id="PF22631">
    <property type="entry name" value="PLCB1-4-like_EFh"/>
    <property type="match status" value="1"/>
</dbReference>
<evidence type="ECO:0000256" key="5">
    <source>
        <dbReference type="ARBA" id="ARBA00023224"/>
    </source>
</evidence>
<dbReference type="PROSITE" id="PS50008">
    <property type="entry name" value="PIPLC_Y_DOMAIN"/>
    <property type="match status" value="1"/>
</dbReference>
<evidence type="ECO:0000256" key="2">
    <source>
        <dbReference type="ARBA" id="ARBA00022801"/>
    </source>
</evidence>
<dbReference type="Pfam" id="PF00387">
    <property type="entry name" value="PI-PLC-Y"/>
    <property type="match status" value="1"/>
</dbReference>
<organism evidence="8 9">
    <name type="scientific">Leptidea sinapis</name>
    <dbReference type="NCBI Taxonomy" id="189913"/>
    <lineage>
        <taxon>Eukaryota</taxon>
        <taxon>Metazoa</taxon>
        <taxon>Ecdysozoa</taxon>
        <taxon>Arthropoda</taxon>
        <taxon>Hexapoda</taxon>
        <taxon>Insecta</taxon>
        <taxon>Pterygota</taxon>
        <taxon>Neoptera</taxon>
        <taxon>Endopterygota</taxon>
        <taxon>Lepidoptera</taxon>
        <taxon>Glossata</taxon>
        <taxon>Ditrysia</taxon>
        <taxon>Papilionoidea</taxon>
        <taxon>Pieridae</taxon>
        <taxon>Dismorphiinae</taxon>
        <taxon>Leptidea</taxon>
    </lineage>
</organism>